<accession>A0A0C9WTF6</accession>
<reference evidence="6" key="2">
    <citation type="submission" date="2015-01" db="EMBL/GenBank/DDBJ databases">
        <title>Evolutionary Origins and Diversification of the Mycorrhizal Mutualists.</title>
        <authorList>
            <consortium name="DOE Joint Genome Institute"/>
            <consortium name="Mycorrhizal Genomics Consortium"/>
            <person name="Kohler A."/>
            <person name="Kuo A."/>
            <person name="Nagy L.G."/>
            <person name="Floudas D."/>
            <person name="Copeland A."/>
            <person name="Barry K.W."/>
            <person name="Cichocki N."/>
            <person name="Veneault-Fourrey C."/>
            <person name="LaButti K."/>
            <person name="Lindquist E.A."/>
            <person name="Lipzen A."/>
            <person name="Lundell T."/>
            <person name="Morin E."/>
            <person name="Murat C."/>
            <person name="Riley R."/>
            <person name="Ohm R."/>
            <person name="Sun H."/>
            <person name="Tunlid A."/>
            <person name="Henrissat B."/>
            <person name="Grigoriev I.V."/>
            <person name="Hibbett D.S."/>
            <person name="Martin F."/>
        </authorList>
    </citation>
    <scope>NUCLEOTIDE SEQUENCE [LARGE SCALE GENOMIC DNA]</scope>
    <source>
        <strain evidence="6">LaAM-08-1</strain>
    </source>
</reference>
<evidence type="ECO:0000256" key="2">
    <source>
        <dbReference type="ARBA" id="ARBA00023274"/>
    </source>
</evidence>
<dbReference type="Proteomes" id="UP000054477">
    <property type="component" value="Unassembled WGS sequence"/>
</dbReference>
<dbReference type="CDD" id="cd23702">
    <property type="entry name" value="eL14"/>
    <property type="match status" value="1"/>
</dbReference>
<keyword evidence="1" id="KW-0689">Ribosomal protein</keyword>
<dbReference type="AlphaFoldDB" id="A0A0C9WTF6"/>
<dbReference type="PANTHER" id="PTHR11127:SF2">
    <property type="entry name" value="LARGE RIBOSOMAL SUBUNIT PROTEIN EL14"/>
    <property type="match status" value="1"/>
</dbReference>
<dbReference type="SMART" id="SM00739">
    <property type="entry name" value="KOW"/>
    <property type="match status" value="1"/>
</dbReference>
<evidence type="ECO:0000259" key="4">
    <source>
        <dbReference type="SMART" id="SM00739"/>
    </source>
</evidence>
<gene>
    <name evidence="5" type="ORF">K443DRAFT_482027</name>
</gene>
<dbReference type="GO" id="GO:0042273">
    <property type="term" value="P:ribosomal large subunit biogenesis"/>
    <property type="evidence" value="ECO:0007669"/>
    <property type="project" value="TreeGrafter"/>
</dbReference>
<dbReference type="Gene3D" id="2.30.30.30">
    <property type="match status" value="1"/>
</dbReference>
<dbReference type="EMBL" id="KN838996">
    <property type="protein sequence ID" value="KIJ91518.1"/>
    <property type="molecule type" value="Genomic_DNA"/>
</dbReference>
<dbReference type="SUPFAM" id="SSF50104">
    <property type="entry name" value="Translation proteins SH3-like domain"/>
    <property type="match status" value="1"/>
</dbReference>
<dbReference type="PANTHER" id="PTHR11127">
    <property type="entry name" value="60S RIBOSOMAL PROTEIN L14"/>
    <property type="match status" value="1"/>
</dbReference>
<evidence type="ECO:0000313" key="6">
    <source>
        <dbReference type="Proteomes" id="UP000054477"/>
    </source>
</evidence>
<dbReference type="Pfam" id="PF00467">
    <property type="entry name" value="KOW"/>
    <property type="match status" value="1"/>
</dbReference>
<organism evidence="5 6">
    <name type="scientific">Laccaria amethystina LaAM-08-1</name>
    <dbReference type="NCBI Taxonomy" id="1095629"/>
    <lineage>
        <taxon>Eukaryota</taxon>
        <taxon>Fungi</taxon>
        <taxon>Dikarya</taxon>
        <taxon>Basidiomycota</taxon>
        <taxon>Agaricomycotina</taxon>
        <taxon>Agaricomycetes</taxon>
        <taxon>Agaricomycetidae</taxon>
        <taxon>Agaricales</taxon>
        <taxon>Agaricineae</taxon>
        <taxon>Hydnangiaceae</taxon>
        <taxon>Laccaria</taxon>
    </lineage>
</organism>
<name>A0A0C9WTF6_9AGAR</name>
<dbReference type="InterPro" id="IPR008991">
    <property type="entry name" value="Translation_prot_SH3-like_sf"/>
</dbReference>
<keyword evidence="2" id="KW-0687">Ribonucleoprotein</keyword>
<dbReference type="GO" id="GO:0022625">
    <property type="term" value="C:cytosolic large ribosomal subunit"/>
    <property type="evidence" value="ECO:0007669"/>
    <property type="project" value="TreeGrafter"/>
</dbReference>
<evidence type="ECO:0000256" key="1">
    <source>
        <dbReference type="ARBA" id="ARBA00022980"/>
    </source>
</evidence>
<sequence>MQTNANLTENHSHIHASTEHQDPTTSLKQNMSTESKFKRFVEIGRVVLLKSGPFSGKIAVITEIIDHNRAIIDGSTTGVPRQSYP</sequence>
<dbReference type="InterPro" id="IPR005824">
    <property type="entry name" value="KOW"/>
</dbReference>
<dbReference type="InterPro" id="IPR039660">
    <property type="entry name" value="Ribosomal_eL14"/>
</dbReference>
<protein>
    <recommendedName>
        <fullName evidence="4">KOW domain-containing protein</fullName>
    </recommendedName>
</protein>
<reference evidence="5 6" key="1">
    <citation type="submission" date="2014-04" db="EMBL/GenBank/DDBJ databases">
        <authorList>
            <consortium name="DOE Joint Genome Institute"/>
            <person name="Kuo A."/>
            <person name="Kohler A."/>
            <person name="Nagy L.G."/>
            <person name="Floudas D."/>
            <person name="Copeland A."/>
            <person name="Barry K.W."/>
            <person name="Cichocki N."/>
            <person name="Veneault-Fourrey C."/>
            <person name="LaButti K."/>
            <person name="Lindquist E.A."/>
            <person name="Lipzen A."/>
            <person name="Lundell T."/>
            <person name="Morin E."/>
            <person name="Murat C."/>
            <person name="Sun H."/>
            <person name="Tunlid A."/>
            <person name="Henrissat B."/>
            <person name="Grigoriev I.V."/>
            <person name="Hibbett D.S."/>
            <person name="Martin F."/>
            <person name="Nordberg H.P."/>
            <person name="Cantor M.N."/>
            <person name="Hua S.X."/>
        </authorList>
    </citation>
    <scope>NUCLEOTIDE SEQUENCE [LARGE SCALE GENOMIC DNA]</scope>
    <source>
        <strain evidence="5 6">LaAM-08-1</strain>
    </source>
</reference>
<dbReference type="InterPro" id="IPR014722">
    <property type="entry name" value="Rib_uL2_dom2"/>
</dbReference>
<feature type="domain" description="KOW" evidence="4">
    <location>
        <begin position="40"/>
        <end position="67"/>
    </location>
</feature>
<feature type="region of interest" description="Disordered" evidence="3">
    <location>
        <begin position="1"/>
        <end position="31"/>
    </location>
</feature>
<dbReference type="STRING" id="1095629.A0A0C9WTF6"/>
<feature type="compositionally biased region" description="Basic and acidic residues" evidence="3">
    <location>
        <begin position="10"/>
        <end position="22"/>
    </location>
</feature>
<proteinExistence type="predicted"/>
<evidence type="ECO:0000256" key="3">
    <source>
        <dbReference type="SAM" id="MobiDB-lite"/>
    </source>
</evidence>
<keyword evidence="6" id="KW-1185">Reference proteome</keyword>
<dbReference type="GO" id="GO:0003723">
    <property type="term" value="F:RNA binding"/>
    <property type="evidence" value="ECO:0007669"/>
    <property type="project" value="InterPro"/>
</dbReference>
<dbReference type="GO" id="GO:0003735">
    <property type="term" value="F:structural constituent of ribosome"/>
    <property type="evidence" value="ECO:0007669"/>
    <property type="project" value="InterPro"/>
</dbReference>
<dbReference type="OrthoDB" id="1875589at2759"/>
<evidence type="ECO:0000313" key="5">
    <source>
        <dbReference type="EMBL" id="KIJ91518.1"/>
    </source>
</evidence>
<dbReference type="HOGENOM" id="CLU_2512981_0_0_1"/>